<sequence length="605" mass="68832">MQRMPPAFLYPDLAELCIVLDGEVYRTGGFEERKQSLSSDIIVHGTKRGSLHVSYREECPLHDIGPFLKDEQRLLDVITSRLCKVIERKHVEEALLDSEKRYRLIFDVSPLGIFMDQKGTISHCNRSFLNIFGVPKSDVVGAEIFDYVNDDRLHQLFAGYMESSRPFYENEYSARISGREIYLKSYYVPLISKDNVIDGGIGLIADITSNKNSEEELQNQKELLTSTFNALQDLIVVVDKELKIVTSNWKSDMICHPEVDNPHPMMCDCFAHNLMPCDPCPVKDVFSTGSMKEFEHTDPVDHKVRDFRIFPVYDTKGDVMMAVSHIRDITERKVTEDALKRSTFELEHAYEELKSLDKLKDEFLSNLRHELNTPLTSIKGFSELLYDGTLGQLNDGQMDAIERVVTKSGKLQNLIDSLLFVSTNQNGTIRYNFEQIEFSSVLTNIVNIFFDTIKEKKMHIHINVDFDSCFIEGDRTYLPQVFLNLMDNAVKFTPQHGAINLSAVIENKGVHVILEDTGIGISEKDIPNLFQKFYQIDSSSTRNYGGNGLGLYISKVIVENHNGKIWVESEKGTGTKVHVRVPLKQNHFSASSSSPSVSCERPLLR</sequence>
<evidence type="ECO:0000256" key="1">
    <source>
        <dbReference type="ARBA" id="ARBA00000085"/>
    </source>
</evidence>
<evidence type="ECO:0000256" key="4">
    <source>
        <dbReference type="ARBA" id="ARBA00022679"/>
    </source>
</evidence>
<dbReference type="GO" id="GO:0005524">
    <property type="term" value="F:ATP binding"/>
    <property type="evidence" value="ECO:0007669"/>
    <property type="project" value="UniProtKB-KW"/>
</dbReference>
<dbReference type="Pfam" id="PF02518">
    <property type="entry name" value="HATPase_c"/>
    <property type="match status" value="1"/>
</dbReference>
<dbReference type="KEGG" id="mmav:RE476_03005"/>
<evidence type="ECO:0000256" key="3">
    <source>
        <dbReference type="ARBA" id="ARBA00022553"/>
    </source>
</evidence>
<dbReference type="EC" id="2.7.13.3" evidence="2"/>
<dbReference type="PANTHER" id="PTHR43047">
    <property type="entry name" value="TWO-COMPONENT HISTIDINE PROTEIN KINASE"/>
    <property type="match status" value="1"/>
</dbReference>
<dbReference type="FunFam" id="3.30.565.10:FF:000006">
    <property type="entry name" value="Sensor histidine kinase WalK"/>
    <property type="match status" value="1"/>
</dbReference>
<dbReference type="GO" id="GO:0009927">
    <property type="term" value="F:histidine phosphotransfer kinase activity"/>
    <property type="evidence" value="ECO:0007669"/>
    <property type="project" value="TreeGrafter"/>
</dbReference>
<accession>A0AA51UH61</accession>
<dbReference type="SUPFAM" id="SSF55874">
    <property type="entry name" value="ATPase domain of HSP90 chaperone/DNA topoisomerase II/histidine kinase"/>
    <property type="match status" value="1"/>
</dbReference>
<keyword evidence="5" id="KW-0418">Kinase</keyword>
<dbReference type="Gene3D" id="3.30.565.10">
    <property type="entry name" value="Histidine kinase-like ATPase, C-terminal domain"/>
    <property type="match status" value="1"/>
</dbReference>
<dbReference type="InterPro" id="IPR000700">
    <property type="entry name" value="PAS-assoc_C"/>
</dbReference>
<dbReference type="InterPro" id="IPR036890">
    <property type="entry name" value="HATPase_C_sf"/>
</dbReference>
<dbReference type="SMART" id="SM00387">
    <property type="entry name" value="HATPase_c"/>
    <property type="match status" value="1"/>
</dbReference>
<dbReference type="SUPFAM" id="SSF55785">
    <property type="entry name" value="PYP-like sensor domain (PAS domain)"/>
    <property type="match status" value="2"/>
</dbReference>
<reference evidence="9" key="1">
    <citation type="submission" date="2023-08" db="EMBL/GenBank/DDBJ databases">
        <title>Methanolobus mangrovi sp. nov. and Methanolobus sediminis sp. nov, two novel methylotrophic methanogens isolated from mangrove sediments in China.</title>
        <authorList>
            <person name="Zhou J."/>
        </authorList>
    </citation>
    <scope>NUCLEOTIDE SEQUENCE</scope>
    <source>
        <strain evidence="9">FTZ2</strain>
    </source>
</reference>
<keyword evidence="10" id="KW-1185">Reference proteome</keyword>
<evidence type="ECO:0000313" key="9">
    <source>
        <dbReference type="EMBL" id="WMW22809.1"/>
    </source>
</evidence>
<feature type="domain" description="PAC" evidence="8">
    <location>
        <begin position="166"/>
        <end position="219"/>
    </location>
</feature>
<dbReference type="PROSITE" id="PS50113">
    <property type="entry name" value="PAC"/>
    <property type="match status" value="2"/>
</dbReference>
<dbReference type="Pfam" id="PF00512">
    <property type="entry name" value="HisKA"/>
    <property type="match status" value="1"/>
</dbReference>
<keyword evidence="3" id="KW-0597">Phosphoprotein</keyword>
<organism evidence="9 10">
    <name type="scientific">Methanolobus mangrovi</name>
    <dbReference type="NCBI Taxonomy" id="3072977"/>
    <lineage>
        <taxon>Archaea</taxon>
        <taxon>Methanobacteriati</taxon>
        <taxon>Methanobacteriota</taxon>
        <taxon>Stenosarchaea group</taxon>
        <taxon>Methanomicrobia</taxon>
        <taxon>Methanosarcinales</taxon>
        <taxon>Methanosarcinaceae</taxon>
        <taxon>Methanolobus</taxon>
    </lineage>
</organism>
<dbReference type="Gene3D" id="3.30.450.20">
    <property type="entry name" value="PAS domain"/>
    <property type="match status" value="2"/>
</dbReference>
<dbReference type="Pfam" id="PF13426">
    <property type="entry name" value="PAS_9"/>
    <property type="match status" value="1"/>
</dbReference>
<dbReference type="GO" id="GO:0005886">
    <property type="term" value="C:plasma membrane"/>
    <property type="evidence" value="ECO:0007669"/>
    <property type="project" value="TreeGrafter"/>
</dbReference>
<protein>
    <recommendedName>
        <fullName evidence="2">histidine kinase</fullName>
        <ecNumber evidence="2">2.7.13.3</ecNumber>
    </recommendedName>
</protein>
<dbReference type="PANTHER" id="PTHR43047:SF72">
    <property type="entry name" value="OSMOSENSING HISTIDINE PROTEIN KINASE SLN1"/>
    <property type="match status" value="1"/>
</dbReference>
<feature type="domain" description="PAC" evidence="8">
    <location>
        <begin position="290"/>
        <end position="341"/>
    </location>
</feature>
<comment type="catalytic activity">
    <reaction evidence="1">
        <text>ATP + protein L-histidine = ADP + protein N-phospho-L-histidine.</text>
        <dbReference type="EC" id="2.7.13.3"/>
    </reaction>
</comment>
<dbReference type="AlphaFoldDB" id="A0AA51UH61"/>
<proteinExistence type="predicted"/>
<evidence type="ECO:0000313" key="10">
    <source>
        <dbReference type="Proteomes" id="UP001183006"/>
    </source>
</evidence>
<dbReference type="CDD" id="cd00130">
    <property type="entry name" value="PAS"/>
    <property type="match status" value="1"/>
</dbReference>
<evidence type="ECO:0000259" key="6">
    <source>
        <dbReference type="PROSITE" id="PS50109"/>
    </source>
</evidence>
<dbReference type="CDD" id="cd16922">
    <property type="entry name" value="HATPase_EvgS-ArcB-TorS-like"/>
    <property type="match status" value="1"/>
</dbReference>
<keyword evidence="4" id="KW-0808">Transferase</keyword>
<evidence type="ECO:0000256" key="5">
    <source>
        <dbReference type="ARBA" id="ARBA00022777"/>
    </source>
</evidence>
<dbReference type="InterPro" id="IPR035965">
    <property type="entry name" value="PAS-like_dom_sf"/>
</dbReference>
<dbReference type="InterPro" id="IPR003594">
    <property type="entry name" value="HATPase_dom"/>
</dbReference>
<dbReference type="InterPro" id="IPR005467">
    <property type="entry name" value="His_kinase_dom"/>
</dbReference>
<name>A0AA51UH61_9EURY</name>
<dbReference type="SMART" id="SM00091">
    <property type="entry name" value="PAS"/>
    <property type="match status" value="1"/>
</dbReference>
<dbReference type="PRINTS" id="PR00344">
    <property type="entry name" value="BCTRLSENSOR"/>
</dbReference>
<dbReference type="PROSITE" id="PS50112">
    <property type="entry name" value="PAS"/>
    <property type="match status" value="1"/>
</dbReference>
<dbReference type="SUPFAM" id="SSF47384">
    <property type="entry name" value="Homodimeric domain of signal transducing histidine kinase"/>
    <property type="match status" value="1"/>
</dbReference>
<dbReference type="SMART" id="SM00388">
    <property type="entry name" value="HisKA"/>
    <property type="match status" value="1"/>
</dbReference>
<evidence type="ECO:0000256" key="2">
    <source>
        <dbReference type="ARBA" id="ARBA00012438"/>
    </source>
</evidence>
<feature type="domain" description="PAS" evidence="7">
    <location>
        <begin position="98"/>
        <end position="151"/>
    </location>
</feature>
<feature type="domain" description="Histidine kinase" evidence="6">
    <location>
        <begin position="366"/>
        <end position="585"/>
    </location>
</feature>
<dbReference type="PROSITE" id="PS50109">
    <property type="entry name" value="HIS_KIN"/>
    <property type="match status" value="1"/>
</dbReference>
<dbReference type="GO" id="GO:0000155">
    <property type="term" value="F:phosphorelay sensor kinase activity"/>
    <property type="evidence" value="ECO:0007669"/>
    <property type="project" value="InterPro"/>
</dbReference>
<keyword evidence="9" id="KW-0547">Nucleotide-binding</keyword>
<dbReference type="Gene3D" id="1.10.287.130">
    <property type="match status" value="1"/>
</dbReference>
<dbReference type="NCBIfam" id="TIGR00229">
    <property type="entry name" value="sensory_box"/>
    <property type="match status" value="1"/>
</dbReference>
<dbReference type="Proteomes" id="UP001183006">
    <property type="component" value="Chromosome"/>
</dbReference>
<dbReference type="InterPro" id="IPR000014">
    <property type="entry name" value="PAS"/>
</dbReference>
<dbReference type="InterPro" id="IPR004358">
    <property type="entry name" value="Sig_transdc_His_kin-like_C"/>
</dbReference>
<keyword evidence="9" id="KW-0067">ATP-binding</keyword>
<gene>
    <name evidence="9" type="ORF">RE476_03005</name>
</gene>
<dbReference type="RefSeq" id="WP_309308923.1">
    <property type="nucleotide sequence ID" value="NZ_CP133594.1"/>
</dbReference>
<dbReference type="InterPro" id="IPR003661">
    <property type="entry name" value="HisK_dim/P_dom"/>
</dbReference>
<evidence type="ECO:0000259" key="7">
    <source>
        <dbReference type="PROSITE" id="PS50112"/>
    </source>
</evidence>
<dbReference type="GeneID" id="84229076"/>
<dbReference type="InterPro" id="IPR036097">
    <property type="entry name" value="HisK_dim/P_sf"/>
</dbReference>
<dbReference type="EMBL" id="CP133594">
    <property type="protein sequence ID" value="WMW22809.1"/>
    <property type="molecule type" value="Genomic_DNA"/>
</dbReference>
<evidence type="ECO:0000259" key="8">
    <source>
        <dbReference type="PROSITE" id="PS50113"/>
    </source>
</evidence>
<dbReference type="CDD" id="cd00082">
    <property type="entry name" value="HisKA"/>
    <property type="match status" value="1"/>
</dbReference>